<accession>A0AA39RW27</accession>
<comment type="caution">
    <text evidence="2">The sequence shown here is derived from an EMBL/GenBank/DDBJ whole genome shotgun (WGS) entry which is preliminary data.</text>
</comment>
<sequence>MPIRNYKTLVTEEKLKSYGLIPELLNNRKHQSDPICGKAVRAVKTVQLTSCHDKEENVKQGNSRPDDPDLTKDSDSHVPALGVAAAGSSARPAPQKSEYFGPPLKRKRNLLSRPIFPKAL</sequence>
<proteinExistence type="predicted"/>
<keyword evidence="3" id="KW-1185">Reference proteome</keyword>
<dbReference type="AlphaFoldDB" id="A0AA39RW27"/>
<reference evidence="2" key="1">
    <citation type="journal article" date="2022" name="Plant J.">
        <title>Strategies of tolerance reflected in two North American maple genomes.</title>
        <authorList>
            <person name="McEvoy S.L."/>
            <person name="Sezen U.U."/>
            <person name="Trouern-Trend A."/>
            <person name="McMahon S.M."/>
            <person name="Schaberg P.G."/>
            <person name="Yang J."/>
            <person name="Wegrzyn J.L."/>
            <person name="Swenson N.G."/>
        </authorList>
    </citation>
    <scope>NUCLEOTIDE SEQUENCE</scope>
    <source>
        <strain evidence="2">NS2018</strain>
    </source>
</reference>
<reference evidence="2" key="2">
    <citation type="submission" date="2023-06" db="EMBL/GenBank/DDBJ databases">
        <authorList>
            <person name="Swenson N.G."/>
            <person name="Wegrzyn J.L."/>
            <person name="Mcevoy S.L."/>
        </authorList>
    </citation>
    <scope>NUCLEOTIDE SEQUENCE</scope>
    <source>
        <strain evidence="2">NS2018</strain>
        <tissue evidence="2">Leaf</tissue>
    </source>
</reference>
<gene>
    <name evidence="2" type="ORF">LWI29_033254</name>
</gene>
<evidence type="ECO:0000313" key="2">
    <source>
        <dbReference type="EMBL" id="KAK0579902.1"/>
    </source>
</evidence>
<dbReference type="EMBL" id="JAUESC010000385">
    <property type="protein sequence ID" value="KAK0579902.1"/>
    <property type="molecule type" value="Genomic_DNA"/>
</dbReference>
<name>A0AA39RW27_ACESA</name>
<evidence type="ECO:0000313" key="3">
    <source>
        <dbReference type="Proteomes" id="UP001168877"/>
    </source>
</evidence>
<feature type="compositionally biased region" description="Basic and acidic residues" evidence="1">
    <location>
        <begin position="53"/>
        <end position="76"/>
    </location>
</feature>
<evidence type="ECO:0000256" key="1">
    <source>
        <dbReference type="SAM" id="MobiDB-lite"/>
    </source>
</evidence>
<dbReference type="Proteomes" id="UP001168877">
    <property type="component" value="Unassembled WGS sequence"/>
</dbReference>
<feature type="region of interest" description="Disordered" evidence="1">
    <location>
        <begin position="53"/>
        <end position="105"/>
    </location>
</feature>
<protein>
    <submittedName>
        <fullName evidence="2">Uncharacterized protein</fullName>
    </submittedName>
</protein>
<organism evidence="2 3">
    <name type="scientific">Acer saccharum</name>
    <name type="common">Sugar maple</name>
    <dbReference type="NCBI Taxonomy" id="4024"/>
    <lineage>
        <taxon>Eukaryota</taxon>
        <taxon>Viridiplantae</taxon>
        <taxon>Streptophyta</taxon>
        <taxon>Embryophyta</taxon>
        <taxon>Tracheophyta</taxon>
        <taxon>Spermatophyta</taxon>
        <taxon>Magnoliopsida</taxon>
        <taxon>eudicotyledons</taxon>
        <taxon>Gunneridae</taxon>
        <taxon>Pentapetalae</taxon>
        <taxon>rosids</taxon>
        <taxon>malvids</taxon>
        <taxon>Sapindales</taxon>
        <taxon>Sapindaceae</taxon>
        <taxon>Hippocastanoideae</taxon>
        <taxon>Acereae</taxon>
        <taxon>Acer</taxon>
    </lineage>
</organism>